<protein>
    <submittedName>
        <fullName evidence="2">LAGLIDADG-like domain-containing protein</fullName>
    </submittedName>
</protein>
<gene>
    <name evidence="2" type="ORF">SAMN05216526_1792</name>
</gene>
<dbReference type="EMBL" id="FTPK01000003">
    <property type="protein sequence ID" value="SIT73041.1"/>
    <property type="molecule type" value="Genomic_DNA"/>
</dbReference>
<dbReference type="GO" id="GO:0004519">
    <property type="term" value="F:endonuclease activity"/>
    <property type="evidence" value="ECO:0007669"/>
    <property type="project" value="InterPro"/>
</dbReference>
<evidence type="ECO:0000259" key="1">
    <source>
        <dbReference type="Pfam" id="PF14528"/>
    </source>
</evidence>
<dbReference type="SUPFAM" id="SSF55608">
    <property type="entry name" value="Homing endonucleases"/>
    <property type="match status" value="1"/>
</dbReference>
<dbReference type="Gene3D" id="3.10.28.10">
    <property type="entry name" value="Homing endonucleases"/>
    <property type="match status" value="1"/>
</dbReference>
<evidence type="ECO:0000313" key="3">
    <source>
        <dbReference type="Proteomes" id="UP000223759"/>
    </source>
</evidence>
<dbReference type="Pfam" id="PF14528">
    <property type="entry name" value="LAGLIDADG_3"/>
    <property type="match status" value="1"/>
</dbReference>
<organism evidence="2 3">
    <name type="scientific">Ectothiorhodosinus mongolicus</name>
    <dbReference type="NCBI Taxonomy" id="233100"/>
    <lineage>
        <taxon>Bacteria</taxon>
        <taxon>Pseudomonadati</taxon>
        <taxon>Pseudomonadota</taxon>
        <taxon>Gammaproteobacteria</taxon>
        <taxon>Chromatiales</taxon>
        <taxon>Ectothiorhodospiraceae</taxon>
        <taxon>Ectothiorhodosinus</taxon>
    </lineage>
</organism>
<accession>A0A1R3W5H1</accession>
<sequence length="145" mass="16415">MIAIMNMTLSKIDAAYIAGVIDGEGTITLVRKHRGENRQLSVSISSTERPLLEYILETLAAGKITTKRTYSAAHSPGYTYAIYNRQAFHLLQHVSPFLRTYKRLRADLILAHYLALTPRNGRYSASIMERRKAFEEAVLNTRARS</sequence>
<dbReference type="Proteomes" id="UP000223759">
    <property type="component" value="Unassembled WGS sequence"/>
</dbReference>
<dbReference type="InterPro" id="IPR004860">
    <property type="entry name" value="LAGLIDADG_dom"/>
</dbReference>
<dbReference type="STRING" id="233100.SAMN05216526_1792"/>
<dbReference type="InterPro" id="IPR027434">
    <property type="entry name" value="Homing_endonucl"/>
</dbReference>
<feature type="domain" description="Homing endonuclease LAGLIDADG" evidence="1">
    <location>
        <begin position="13"/>
        <end position="88"/>
    </location>
</feature>
<evidence type="ECO:0000313" key="2">
    <source>
        <dbReference type="EMBL" id="SIT73041.1"/>
    </source>
</evidence>
<keyword evidence="3" id="KW-1185">Reference proteome</keyword>
<dbReference type="AlphaFoldDB" id="A0A1R3W5H1"/>
<proteinExistence type="predicted"/>
<reference evidence="2 3" key="1">
    <citation type="submission" date="2017-01" db="EMBL/GenBank/DDBJ databases">
        <authorList>
            <person name="Mah S.A."/>
            <person name="Swanson W.J."/>
            <person name="Moy G.W."/>
            <person name="Vacquier V.D."/>
        </authorList>
    </citation>
    <scope>NUCLEOTIDE SEQUENCE [LARGE SCALE GENOMIC DNA]</scope>
    <source>
        <strain evidence="2 3">M9</strain>
    </source>
</reference>
<name>A0A1R3W5H1_9GAMM</name>